<organism evidence="5 6">
    <name type="scientific">Streptomyces ficellus</name>
    <dbReference type="NCBI Taxonomy" id="1977088"/>
    <lineage>
        <taxon>Bacteria</taxon>
        <taxon>Bacillati</taxon>
        <taxon>Actinomycetota</taxon>
        <taxon>Actinomycetes</taxon>
        <taxon>Kitasatosporales</taxon>
        <taxon>Streptomycetaceae</taxon>
        <taxon>Streptomyces</taxon>
    </lineage>
</organism>
<dbReference type="EMBL" id="JAUEPL010000028">
    <property type="protein sequence ID" value="MDN3296105.1"/>
    <property type="molecule type" value="Genomic_DNA"/>
</dbReference>
<dbReference type="CDD" id="cd04770">
    <property type="entry name" value="HTH_HMRTR"/>
    <property type="match status" value="1"/>
</dbReference>
<reference evidence="5" key="1">
    <citation type="submission" date="2023-06" db="EMBL/GenBank/DDBJ databases">
        <title>WGS-Sequencing of Streptomyces ficellus isolate 21 collected from sand in Gara Djebilet Iron Mine in Algeria.</title>
        <authorList>
            <person name="Zegers G.P."/>
            <person name="Gomez A."/>
            <person name="Gueddou A."/>
            <person name="Zahara A.F."/>
            <person name="Worth M."/>
            <person name="Sevigny J.L."/>
            <person name="Tisa L."/>
        </authorList>
    </citation>
    <scope>NUCLEOTIDE SEQUENCE</scope>
    <source>
        <strain evidence="5">AS11</strain>
    </source>
</reference>
<gene>
    <name evidence="5" type="ORF">QWM81_18980</name>
</gene>
<evidence type="ECO:0000313" key="5">
    <source>
        <dbReference type="EMBL" id="MDN3296105.1"/>
    </source>
</evidence>
<dbReference type="InterPro" id="IPR047057">
    <property type="entry name" value="MerR_fam"/>
</dbReference>
<evidence type="ECO:0000259" key="4">
    <source>
        <dbReference type="PROSITE" id="PS50937"/>
    </source>
</evidence>
<evidence type="ECO:0000256" key="2">
    <source>
        <dbReference type="ARBA" id="ARBA00023125"/>
    </source>
</evidence>
<dbReference type="PANTHER" id="PTHR30204">
    <property type="entry name" value="REDOX-CYCLING DRUG-SENSING TRANSCRIPTIONAL ACTIVATOR SOXR"/>
    <property type="match status" value="1"/>
</dbReference>
<dbReference type="PROSITE" id="PS50937">
    <property type="entry name" value="HTH_MERR_2"/>
    <property type="match status" value="1"/>
</dbReference>
<dbReference type="PANTHER" id="PTHR30204:SF94">
    <property type="entry name" value="HEAVY METAL-DEPENDENT TRANSCRIPTIONAL REGULATOR HI_0293-RELATED"/>
    <property type="match status" value="1"/>
</dbReference>
<dbReference type="RefSeq" id="WP_290113292.1">
    <property type="nucleotide sequence ID" value="NZ_JAUEPL010000028.1"/>
</dbReference>
<dbReference type="InterPro" id="IPR000551">
    <property type="entry name" value="MerR-type_HTH_dom"/>
</dbReference>
<keyword evidence="6" id="KW-1185">Reference proteome</keyword>
<accession>A0ABT7Z9D8</accession>
<dbReference type="InterPro" id="IPR009061">
    <property type="entry name" value="DNA-bd_dom_put_sf"/>
</dbReference>
<keyword evidence="3" id="KW-0804">Transcription</keyword>
<feature type="domain" description="HTH merR-type" evidence="4">
    <location>
        <begin position="19"/>
        <end position="88"/>
    </location>
</feature>
<protein>
    <submittedName>
        <fullName evidence="5">Heavy metal-responsive transcriptional regulator</fullName>
    </submittedName>
</protein>
<evidence type="ECO:0000256" key="3">
    <source>
        <dbReference type="ARBA" id="ARBA00023163"/>
    </source>
</evidence>
<dbReference type="SUPFAM" id="SSF46955">
    <property type="entry name" value="Putative DNA-binding domain"/>
    <property type="match status" value="1"/>
</dbReference>
<dbReference type="PRINTS" id="PR00040">
    <property type="entry name" value="HTHMERR"/>
</dbReference>
<name>A0ABT7Z9D8_9ACTN</name>
<dbReference type="SMART" id="SM00422">
    <property type="entry name" value="HTH_MERR"/>
    <property type="match status" value="1"/>
</dbReference>
<evidence type="ECO:0000313" key="6">
    <source>
        <dbReference type="Proteomes" id="UP001174050"/>
    </source>
</evidence>
<dbReference type="Gene3D" id="1.10.1660.10">
    <property type="match status" value="1"/>
</dbReference>
<dbReference type="Pfam" id="PF00376">
    <property type="entry name" value="MerR"/>
    <property type="match status" value="1"/>
</dbReference>
<comment type="caution">
    <text evidence="5">The sequence shown here is derived from an EMBL/GenBank/DDBJ whole genome shotgun (WGS) entry which is preliminary data.</text>
</comment>
<evidence type="ECO:0000256" key="1">
    <source>
        <dbReference type="ARBA" id="ARBA00023015"/>
    </source>
</evidence>
<dbReference type="Proteomes" id="UP001174050">
    <property type="component" value="Unassembled WGS sequence"/>
</dbReference>
<proteinExistence type="predicted"/>
<dbReference type="PROSITE" id="PS00552">
    <property type="entry name" value="HTH_MERR_1"/>
    <property type="match status" value="1"/>
</dbReference>
<keyword evidence="1" id="KW-0805">Transcription regulation</keyword>
<keyword evidence="2" id="KW-0238">DNA-binding</keyword>
<dbReference type="InterPro" id="IPR015358">
    <property type="entry name" value="Tscrpt_reg_MerR_DNA-bd"/>
</dbReference>
<sequence>MTPTLNLPVRWKVKAYGEGMRIGALASTAGISTKAIRFYEQAGLMPKPPRTPSGYRDYPPQAAARLAFIRNAQAAGLTLAEIREVLIIRDGGEAPCAHVGALVAEHLRQVEERIAELTRARAALLDLKDAADATDPSTCPEGPVCRILNAV</sequence>
<dbReference type="Pfam" id="PF09278">
    <property type="entry name" value="MerR-DNA-bind"/>
    <property type="match status" value="1"/>
</dbReference>